<reference evidence="2 3" key="1">
    <citation type="journal article" date="2018" name="Nat. Ecol. Evol.">
        <title>Genomic signatures of mitonuclear coevolution across populations of Tigriopus californicus.</title>
        <authorList>
            <person name="Barreto F.S."/>
            <person name="Watson E.T."/>
            <person name="Lima T.G."/>
            <person name="Willett C.S."/>
            <person name="Edmands S."/>
            <person name="Li W."/>
            <person name="Burton R.S."/>
        </authorList>
    </citation>
    <scope>NUCLEOTIDE SEQUENCE [LARGE SCALE GENOMIC DNA]</scope>
    <source>
        <strain evidence="2 3">San Diego</strain>
    </source>
</reference>
<name>A0A553NU01_TIGCA</name>
<keyword evidence="3" id="KW-1185">Reference proteome</keyword>
<keyword evidence="1" id="KW-0732">Signal</keyword>
<feature type="signal peptide" evidence="1">
    <location>
        <begin position="1"/>
        <end position="20"/>
    </location>
</feature>
<dbReference type="EMBL" id="VCGU01000010">
    <property type="protein sequence ID" value="TRY68909.1"/>
    <property type="molecule type" value="Genomic_DNA"/>
</dbReference>
<evidence type="ECO:0008006" key="4">
    <source>
        <dbReference type="Google" id="ProtNLM"/>
    </source>
</evidence>
<evidence type="ECO:0000313" key="3">
    <source>
        <dbReference type="Proteomes" id="UP000318571"/>
    </source>
</evidence>
<feature type="chain" id="PRO_5021885235" description="Apple domain-containing protein" evidence="1">
    <location>
        <begin position="21"/>
        <end position="131"/>
    </location>
</feature>
<dbReference type="Proteomes" id="UP000318571">
    <property type="component" value="Chromosome 1"/>
</dbReference>
<evidence type="ECO:0000313" key="2">
    <source>
        <dbReference type="EMBL" id="TRY68909.1"/>
    </source>
</evidence>
<evidence type="ECO:0000256" key="1">
    <source>
        <dbReference type="SAM" id="SignalP"/>
    </source>
</evidence>
<protein>
    <recommendedName>
        <fullName evidence="4">Apple domain-containing protein</fullName>
    </recommendedName>
</protein>
<sequence>MTFYFCILTVVPLLCHMLLAQENVQQFKYDGYQNTFPLDDVRSSSHDVGNVSTSLDQSTKKCSNLCSIHNWCGAFYLSSEYDADKGKCHLVLRDDADKIETLAIGPGHVYYRKETIGDQVSISPMDPVLIP</sequence>
<dbReference type="AlphaFoldDB" id="A0A553NU01"/>
<comment type="caution">
    <text evidence="2">The sequence shown here is derived from an EMBL/GenBank/DDBJ whole genome shotgun (WGS) entry which is preliminary data.</text>
</comment>
<proteinExistence type="predicted"/>
<organism evidence="2 3">
    <name type="scientific">Tigriopus californicus</name>
    <name type="common">Marine copepod</name>
    <dbReference type="NCBI Taxonomy" id="6832"/>
    <lineage>
        <taxon>Eukaryota</taxon>
        <taxon>Metazoa</taxon>
        <taxon>Ecdysozoa</taxon>
        <taxon>Arthropoda</taxon>
        <taxon>Crustacea</taxon>
        <taxon>Multicrustacea</taxon>
        <taxon>Hexanauplia</taxon>
        <taxon>Copepoda</taxon>
        <taxon>Harpacticoida</taxon>
        <taxon>Harpacticidae</taxon>
        <taxon>Tigriopus</taxon>
    </lineage>
</organism>
<accession>A0A553NU01</accession>
<gene>
    <name evidence="2" type="ORF">TCAL_07628</name>
</gene>